<dbReference type="EMBL" id="UGPG01000001">
    <property type="protein sequence ID" value="STY43068.1"/>
    <property type="molecule type" value="Genomic_DNA"/>
</dbReference>
<accession>A0A378M9N8</accession>
<organism evidence="1 2">
    <name type="scientific">Listeria grayi</name>
    <name type="common">Listeria murrayi</name>
    <dbReference type="NCBI Taxonomy" id="1641"/>
    <lineage>
        <taxon>Bacteria</taxon>
        <taxon>Bacillati</taxon>
        <taxon>Bacillota</taxon>
        <taxon>Bacilli</taxon>
        <taxon>Bacillales</taxon>
        <taxon>Listeriaceae</taxon>
        <taxon>Listeria</taxon>
    </lineage>
</organism>
<proteinExistence type="predicted"/>
<dbReference type="AlphaFoldDB" id="A0A378M9N8"/>
<dbReference type="Proteomes" id="UP000254879">
    <property type="component" value="Unassembled WGS sequence"/>
</dbReference>
<reference evidence="1 2" key="1">
    <citation type="submission" date="2018-06" db="EMBL/GenBank/DDBJ databases">
        <authorList>
            <consortium name="Pathogen Informatics"/>
            <person name="Doyle S."/>
        </authorList>
    </citation>
    <scope>NUCLEOTIDE SEQUENCE [LARGE SCALE GENOMIC DNA]</scope>
    <source>
        <strain evidence="2">NCTC 10815</strain>
    </source>
</reference>
<evidence type="ECO:0000313" key="2">
    <source>
        <dbReference type="Proteomes" id="UP000254879"/>
    </source>
</evidence>
<name>A0A378M9N8_LISGR</name>
<evidence type="ECO:0000313" key="1">
    <source>
        <dbReference type="EMBL" id="STY43068.1"/>
    </source>
</evidence>
<sequence>MTLLPILPFAHDLLKKQFVRVVRSLMARVEMAMIPFF</sequence>
<protein>
    <submittedName>
        <fullName evidence="1">Uncharacterized protein</fullName>
    </submittedName>
</protein>
<gene>
    <name evidence="1" type="ORF">NCTC10815_00350</name>
</gene>